<feature type="compositionally biased region" description="Polar residues" evidence="1">
    <location>
        <begin position="15"/>
        <end position="24"/>
    </location>
</feature>
<evidence type="ECO:0000256" key="1">
    <source>
        <dbReference type="SAM" id="MobiDB-lite"/>
    </source>
</evidence>
<organism evidence="4 5">
    <name type="scientific">Nocardia wallacei</name>
    <dbReference type="NCBI Taxonomy" id="480035"/>
    <lineage>
        <taxon>Bacteria</taxon>
        <taxon>Bacillati</taxon>
        <taxon>Actinomycetota</taxon>
        <taxon>Actinomycetes</taxon>
        <taxon>Mycobacteriales</taxon>
        <taxon>Nocardiaceae</taxon>
        <taxon>Nocardia</taxon>
    </lineage>
</organism>
<name>A0A7G1KT01_9NOCA</name>
<reference evidence="4 5" key="1">
    <citation type="submission" date="2020-08" db="EMBL/GenBank/DDBJ databases">
        <title>Genome Sequencing of Nocardia wallacei strain FMUON74 and assembly.</title>
        <authorList>
            <person name="Toyokawa M."/>
            <person name="Uesaka K."/>
        </authorList>
    </citation>
    <scope>NUCLEOTIDE SEQUENCE [LARGE SCALE GENOMIC DNA]</scope>
    <source>
        <strain evidence="4 5">FMUON74</strain>
    </source>
</reference>
<dbReference type="SUPFAM" id="SSF54060">
    <property type="entry name" value="His-Me finger endonucleases"/>
    <property type="match status" value="1"/>
</dbReference>
<feature type="region of interest" description="Disordered" evidence="1">
    <location>
        <begin position="1"/>
        <end position="31"/>
    </location>
</feature>
<dbReference type="InterPro" id="IPR003615">
    <property type="entry name" value="HNH_nuc"/>
</dbReference>
<evidence type="ECO:0008006" key="6">
    <source>
        <dbReference type="Google" id="ProtNLM"/>
    </source>
</evidence>
<dbReference type="RefSeq" id="WP_187685136.1">
    <property type="nucleotide sequence ID" value="NZ_AP023396.1"/>
</dbReference>
<dbReference type="Pfam" id="PF07463">
    <property type="entry name" value="NUMOD4"/>
    <property type="match status" value="1"/>
</dbReference>
<dbReference type="Proteomes" id="UP000516173">
    <property type="component" value="Chromosome"/>
</dbReference>
<dbReference type="InterPro" id="IPR044925">
    <property type="entry name" value="His-Me_finger_sf"/>
</dbReference>
<evidence type="ECO:0000259" key="3">
    <source>
        <dbReference type="Pfam" id="PF13392"/>
    </source>
</evidence>
<dbReference type="Gene3D" id="3.90.75.20">
    <property type="match status" value="1"/>
</dbReference>
<keyword evidence="5" id="KW-1185">Reference proteome</keyword>
<dbReference type="InterPro" id="IPR010902">
    <property type="entry name" value="NUMOD4"/>
</dbReference>
<feature type="compositionally biased region" description="Basic and acidic residues" evidence="1">
    <location>
        <begin position="1"/>
        <end position="12"/>
    </location>
</feature>
<accession>A0A7G1KT01</accession>
<dbReference type="AlphaFoldDB" id="A0A7G1KT01"/>
<proteinExistence type="predicted"/>
<protein>
    <recommendedName>
        <fullName evidence="6">HNH nuclease domain-containing protein</fullName>
    </recommendedName>
</protein>
<feature type="domain" description="HNH nuclease" evidence="3">
    <location>
        <begin position="99"/>
        <end position="142"/>
    </location>
</feature>
<feature type="domain" description="NUMOD4" evidence="2">
    <location>
        <begin position="33"/>
        <end position="88"/>
    </location>
</feature>
<dbReference type="GeneID" id="300419491"/>
<dbReference type="KEGG" id="nwl:NWFMUON74_61500"/>
<dbReference type="Pfam" id="PF13392">
    <property type="entry name" value="HNH_3"/>
    <property type="match status" value="1"/>
</dbReference>
<evidence type="ECO:0000259" key="2">
    <source>
        <dbReference type="Pfam" id="PF07463"/>
    </source>
</evidence>
<evidence type="ECO:0000313" key="5">
    <source>
        <dbReference type="Proteomes" id="UP000516173"/>
    </source>
</evidence>
<sequence>MIEAAGVREHPQRLLTHSLNSTEEQAVPEPTHERWRPIIGWEGLYEVSDYGRVRSLDRVVNNWPSGTRRVPGRVLSPSRHRHGYRMYGLKLGTVRKLRTAHSLVAEAFIGPRPEGLQVCHNDGDPTNNMLANLRYDTPSENQTDIVRHGKHFHANKTHCPSGHAYAEHAYSIPSRPNARYCRACQRSGTA</sequence>
<dbReference type="EMBL" id="AP023396">
    <property type="protein sequence ID" value="BCK58378.1"/>
    <property type="molecule type" value="Genomic_DNA"/>
</dbReference>
<evidence type="ECO:0000313" key="4">
    <source>
        <dbReference type="EMBL" id="BCK58378.1"/>
    </source>
</evidence>
<dbReference type="GO" id="GO:0016788">
    <property type="term" value="F:hydrolase activity, acting on ester bonds"/>
    <property type="evidence" value="ECO:0007669"/>
    <property type="project" value="InterPro"/>
</dbReference>
<gene>
    <name evidence="4" type="ORF">NWFMUON74_61500</name>
</gene>